<dbReference type="CTD" id="6874"/>
<dbReference type="CDD" id="cd08045">
    <property type="entry name" value="HFD_TAF4"/>
    <property type="match status" value="1"/>
</dbReference>
<comment type="subcellular location">
    <subcellularLocation>
        <location evidence="1">Nucleus</location>
    </subcellularLocation>
</comment>
<dbReference type="InterPro" id="IPR045144">
    <property type="entry name" value="TAF4"/>
</dbReference>
<evidence type="ECO:0000259" key="7">
    <source>
        <dbReference type="PROSITE" id="PS51119"/>
    </source>
</evidence>
<evidence type="ECO:0000313" key="8">
    <source>
        <dbReference type="Proteomes" id="UP000322000"/>
    </source>
</evidence>
<dbReference type="GeneID" id="113504292"/>
<feature type="compositionally biased region" description="Basic and acidic residues" evidence="6">
    <location>
        <begin position="767"/>
        <end position="778"/>
    </location>
</feature>
<evidence type="ECO:0000313" key="9">
    <source>
        <dbReference type="RefSeq" id="XP_026742339.1"/>
    </source>
</evidence>
<evidence type="ECO:0000256" key="6">
    <source>
        <dbReference type="SAM" id="MobiDB-lite"/>
    </source>
</evidence>
<dbReference type="AlphaFoldDB" id="A0A7E5WNR5"/>
<dbReference type="FunCoup" id="A0A7E5WNR5">
    <property type="interactions" value="2181"/>
</dbReference>
<protein>
    <submittedName>
        <fullName evidence="9">Transcription initiation factor TFIID subunit 4 isoform X1</fullName>
    </submittedName>
</protein>
<feature type="region of interest" description="Disordered" evidence="6">
    <location>
        <begin position="823"/>
        <end position="859"/>
    </location>
</feature>
<dbReference type="PANTHER" id="PTHR15138">
    <property type="entry name" value="TRANSCRIPTION INITIATION FACTOR TFIID SUBUNIT 4"/>
    <property type="match status" value="1"/>
</dbReference>
<dbReference type="GO" id="GO:0003677">
    <property type="term" value="F:DNA binding"/>
    <property type="evidence" value="ECO:0007669"/>
    <property type="project" value="TreeGrafter"/>
</dbReference>
<dbReference type="InParanoid" id="A0A7E5WNR5"/>
<dbReference type="GO" id="GO:0005669">
    <property type="term" value="C:transcription factor TFIID complex"/>
    <property type="evidence" value="ECO:0007669"/>
    <property type="project" value="InterPro"/>
</dbReference>
<dbReference type="InterPro" id="IPR009072">
    <property type="entry name" value="Histone-fold"/>
</dbReference>
<dbReference type="SMART" id="SM00549">
    <property type="entry name" value="TAFH"/>
    <property type="match status" value="1"/>
</dbReference>
<evidence type="ECO:0000256" key="4">
    <source>
        <dbReference type="ARBA" id="ARBA00023163"/>
    </source>
</evidence>
<dbReference type="RefSeq" id="XP_026742339.1">
    <property type="nucleotide sequence ID" value="XM_026886538.1"/>
</dbReference>
<keyword evidence="4" id="KW-0804">Transcription</keyword>
<dbReference type="OrthoDB" id="21060at2759"/>
<dbReference type="GO" id="GO:0016251">
    <property type="term" value="F:RNA polymerase II general transcription initiation factor activity"/>
    <property type="evidence" value="ECO:0007669"/>
    <property type="project" value="TreeGrafter"/>
</dbReference>
<feature type="compositionally biased region" description="Basic and acidic residues" evidence="6">
    <location>
        <begin position="786"/>
        <end position="796"/>
    </location>
</feature>
<accession>A0A7E5WNR5</accession>
<dbReference type="PANTHER" id="PTHR15138:SF14">
    <property type="entry name" value="TRANSCRIPTION INITIATION FACTOR TFIID SUBUNIT 4"/>
    <property type="match status" value="1"/>
</dbReference>
<feature type="region of interest" description="Disordered" evidence="6">
    <location>
        <begin position="767"/>
        <end position="796"/>
    </location>
</feature>
<dbReference type="InterPro" id="IPR007900">
    <property type="entry name" value="TAF4_C"/>
</dbReference>
<dbReference type="GO" id="GO:0046982">
    <property type="term" value="F:protein heterodimerization activity"/>
    <property type="evidence" value="ECO:0007669"/>
    <property type="project" value="InterPro"/>
</dbReference>
<keyword evidence="8" id="KW-1185">Reference proteome</keyword>
<dbReference type="SUPFAM" id="SSF158553">
    <property type="entry name" value="TAFH domain-like"/>
    <property type="match status" value="1"/>
</dbReference>
<keyword evidence="3" id="KW-0805">Transcription regulation</keyword>
<dbReference type="InterPro" id="IPR037249">
    <property type="entry name" value="TAFH/NHR1_dom_sf"/>
</dbReference>
<reference evidence="9" key="1">
    <citation type="submission" date="2025-08" db="UniProtKB">
        <authorList>
            <consortium name="RefSeq"/>
        </authorList>
    </citation>
    <scope>IDENTIFICATION</scope>
</reference>
<dbReference type="SUPFAM" id="SSF47113">
    <property type="entry name" value="Histone-fold"/>
    <property type="match status" value="1"/>
</dbReference>
<organism evidence="8 9">
    <name type="scientific">Trichoplusia ni</name>
    <name type="common">Cabbage looper</name>
    <dbReference type="NCBI Taxonomy" id="7111"/>
    <lineage>
        <taxon>Eukaryota</taxon>
        <taxon>Metazoa</taxon>
        <taxon>Ecdysozoa</taxon>
        <taxon>Arthropoda</taxon>
        <taxon>Hexapoda</taxon>
        <taxon>Insecta</taxon>
        <taxon>Pterygota</taxon>
        <taxon>Neoptera</taxon>
        <taxon>Endopterygota</taxon>
        <taxon>Lepidoptera</taxon>
        <taxon>Glossata</taxon>
        <taxon>Ditrysia</taxon>
        <taxon>Noctuoidea</taxon>
        <taxon>Noctuidae</taxon>
        <taxon>Plusiinae</taxon>
        <taxon>Trichoplusia</taxon>
    </lineage>
</organism>
<name>A0A7E5WNR5_TRINI</name>
<evidence type="ECO:0000256" key="3">
    <source>
        <dbReference type="ARBA" id="ARBA00023015"/>
    </source>
</evidence>
<feature type="region of interest" description="Disordered" evidence="6">
    <location>
        <begin position="621"/>
        <end position="642"/>
    </location>
</feature>
<gene>
    <name evidence="9" type="primary">LOC113504292</name>
</gene>
<feature type="domain" description="TAFH" evidence="7">
    <location>
        <begin position="399"/>
        <end position="495"/>
    </location>
</feature>
<dbReference type="Gene3D" id="1.10.20.10">
    <property type="entry name" value="Histone, subunit A"/>
    <property type="match status" value="1"/>
</dbReference>
<keyword evidence="5" id="KW-0539">Nucleus</keyword>
<dbReference type="Pfam" id="PF07531">
    <property type="entry name" value="TAFH"/>
    <property type="match status" value="1"/>
</dbReference>
<dbReference type="InterPro" id="IPR003894">
    <property type="entry name" value="TAFH_NHR1"/>
</dbReference>
<dbReference type="GO" id="GO:0006367">
    <property type="term" value="P:transcription initiation at RNA polymerase II promoter"/>
    <property type="evidence" value="ECO:0007669"/>
    <property type="project" value="TreeGrafter"/>
</dbReference>
<dbReference type="Pfam" id="PF05236">
    <property type="entry name" value="TAF4"/>
    <property type="match status" value="1"/>
</dbReference>
<dbReference type="PROSITE" id="PS51119">
    <property type="entry name" value="TAFH"/>
    <property type="match status" value="1"/>
</dbReference>
<dbReference type="Gene3D" id="1.20.120.1110">
    <property type="entry name" value="TAFH/NHR1 domain"/>
    <property type="match status" value="1"/>
</dbReference>
<evidence type="ECO:0000256" key="2">
    <source>
        <dbReference type="ARBA" id="ARBA00006178"/>
    </source>
</evidence>
<dbReference type="Proteomes" id="UP000322000">
    <property type="component" value="Chromosome 21"/>
</dbReference>
<proteinExistence type="inferred from homology"/>
<dbReference type="KEGG" id="tnl:113504292"/>
<feature type="compositionally biased region" description="Polar residues" evidence="6">
    <location>
        <begin position="847"/>
        <end position="858"/>
    </location>
</feature>
<sequence>MASAEFLEQALSTNVDENAVNAIVGSLENQLVTSVPSASSHNNIVNVFPAQNCNITSNAGTLISGQKFITDQINSGGIVNSIQSNIVSNSNSSAPFNNVQASSPSTFTSLSLTGGVPISNETLKVIYTQAHHLANHHNGVTLPVQSLANGCIAQPSQSQLLHAVPASSVLPQQGNKTIAMQPPLVIKQGTNTGQVGMQPGMVTVPMTVNSSMPASIPNVMTLNKPGGQNVVVTTQNLGSAQPTIIPNVQILNMRPGAPAVAAQKSVATVSPRVVIGTPQVVGTRATAPITLQTLQSLQPGQQGHLLLKTENGQYQLLRVGPAPATSTLSAPQPQTIRLSTVPAHPGVATVSTSVAAPGPMAGQMPAASVAAPVVASVPSVVPTTPTVQAPNATTHIKPSDNTKEKCRNFLANLLDLSSKEPPSVERNVRNLIQELIDAQVEPEEFCDRLERLLNASPQPCLIGFLKKSLPLLRQSLVTKELVIEGINPPAPHVAFSTIPAPAPAQPVAATSNVQMREDSSSPTLTPLLPPVLPLTLASTPAPSTMSINVAPATPSSPVQKPAQKGGSTIAVLQNIPLHTKINVNKVSSGKAMTVNSKANFPRSTTPAGLNAVLAPGKSLLKEKEKKSSGQFSQPFGDDKMAGDDDINDVAAMGGVNLAEESQRILGSTEMIGTQIRSCKEEYLVPMGLMQSRIKAIAAKHGLDESSPEVAGLLSHALHERIKTIVEKLAVIAQHRIDALVKTDPRYETTQDVKGQLKFLEELDRVDKKRREDSEREMLLRAAKSRSKNEDPEQAKLKAKAKEMQRAELEELRQREANLTALQAIGPRKKARLEAGPGGSGDPTSSGVASTSGFQSGRSQMALRTRLKRINIRDLIYWMEQDRQYMRSETLYRLYLK</sequence>
<comment type="similarity">
    <text evidence="2">Belongs to the TAF4 family.</text>
</comment>
<evidence type="ECO:0000256" key="1">
    <source>
        <dbReference type="ARBA" id="ARBA00004123"/>
    </source>
</evidence>
<evidence type="ECO:0000256" key="5">
    <source>
        <dbReference type="ARBA" id="ARBA00023242"/>
    </source>
</evidence>